<dbReference type="Gene3D" id="2.70.70.10">
    <property type="entry name" value="Glucose Permease (Domain IIA)"/>
    <property type="match status" value="1"/>
</dbReference>
<reference evidence="3" key="1">
    <citation type="submission" date="2019-12" db="EMBL/GenBank/DDBJ databases">
        <title>High-Quality draft genome sequences of three cyanobacteria isolated from the limestone walls of the Old Cathedral of Coimbra.</title>
        <authorList>
            <person name="Tiago I."/>
            <person name="Soares F."/>
            <person name="Portugal A."/>
        </authorList>
    </citation>
    <scope>NUCLEOTIDE SEQUENCE [LARGE SCALE GENOMIC DNA]</scope>
    <source>
        <strain evidence="3">C</strain>
    </source>
</reference>
<keyword evidence="1" id="KW-0732">Signal</keyword>
<accession>A0A8K1ZWL2</accession>
<dbReference type="CDD" id="cd12797">
    <property type="entry name" value="M23_peptidase"/>
    <property type="match status" value="1"/>
</dbReference>
<name>A0A8K1ZWL2_9CYAN</name>
<dbReference type="RefSeq" id="WP_161823474.1">
    <property type="nucleotide sequence ID" value="NZ_WVIC01000001.1"/>
</dbReference>
<dbReference type="PANTHER" id="PTHR21666">
    <property type="entry name" value="PEPTIDASE-RELATED"/>
    <property type="match status" value="1"/>
</dbReference>
<organism evidence="3 4">
    <name type="scientific">Petrachloros mirabilis ULC683</name>
    <dbReference type="NCBI Taxonomy" id="2781853"/>
    <lineage>
        <taxon>Bacteria</taxon>
        <taxon>Bacillati</taxon>
        <taxon>Cyanobacteriota</taxon>
        <taxon>Cyanophyceae</taxon>
        <taxon>Synechococcales</taxon>
        <taxon>Petrachlorosaceae</taxon>
        <taxon>Petrachloros</taxon>
        <taxon>Petrachloros mirabilis</taxon>
    </lineage>
</organism>
<feature type="domain" description="M23ase beta-sheet core" evidence="2">
    <location>
        <begin position="179"/>
        <end position="278"/>
    </location>
</feature>
<dbReference type="InterPro" id="IPR011055">
    <property type="entry name" value="Dup_hybrid_motif"/>
</dbReference>
<dbReference type="SUPFAM" id="SSF51261">
    <property type="entry name" value="Duplicated hybrid motif"/>
    <property type="match status" value="1"/>
</dbReference>
<gene>
    <name evidence="3" type="ORF">GS597_00385</name>
</gene>
<dbReference type="AlphaFoldDB" id="A0A8K1ZWL2"/>
<comment type="caution">
    <text evidence="3">The sequence shown here is derived from an EMBL/GenBank/DDBJ whole genome shotgun (WGS) entry which is preliminary data.</text>
</comment>
<dbReference type="Proteomes" id="UP000607397">
    <property type="component" value="Unassembled WGS sequence"/>
</dbReference>
<evidence type="ECO:0000313" key="3">
    <source>
        <dbReference type="EMBL" id="NCJ05002.1"/>
    </source>
</evidence>
<dbReference type="InterPro" id="IPR016047">
    <property type="entry name" value="M23ase_b-sheet_dom"/>
</dbReference>
<dbReference type="EMBL" id="WVIC01000001">
    <property type="protein sequence ID" value="NCJ05002.1"/>
    <property type="molecule type" value="Genomic_DNA"/>
</dbReference>
<dbReference type="Pfam" id="PF01551">
    <property type="entry name" value="Peptidase_M23"/>
    <property type="match status" value="1"/>
</dbReference>
<dbReference type="PANTHER" id="PTHR21666:SF289">
    <property type="entry name" value="L-ALA--D-GLU ENDOPEPTIDASE"/>
    <property type="match status" value="1"/>
</dbReference>
<dbReference type="GO" id="GO:0004222">
    <property type="term" value="F:metalloendopeptidase activity"/>
    <property type="evidence" value="ECO:0007669"/>
    <property type="project" value="TreeGrafter"/>
</dbReference>
<dbReference type="InterPro" id="IPR037257">
    <property type="entry name" value="T2SS_E_N_sf"/>
</dbReference>
<evidence type="ECO:0000259" key="2">
    <source>
        <dbReference type="Pfam" id="PF01551"/>
    </source>
</evidence>
<keyword evidence="4" id="KW-1185">Reference proteome</keyword>
<dbReference type="SUPFAM" id="SSF160246">
    <property type="entry name" value="EspE N-terminal domain-like"/>
    <property type="match status" value="1"/>
</dbReference>
<dbReference type="InterPro" id="IPR050570">
    <property type="entry name" value="Cell_wall_metabolism_enzyme"/>
</dbReference>
<evidence type="ECO:0000256" key="1">
    <source>
        <dbReference type="ARBA" id="ARBA00022729"/>
    </source>
</evidence>
<proteinExistence type="predicted"/>
<protein>
    <submittedName>
        <fullName evidence="3">Peptidoglycan DD-metalloendopeptidase family protein</fullName>
    </submittedName>
</protein>
<sequence length="313" mass="34196">MLKTYRQQREKLRVGEVLIQKGLITPAQLSQALSLQHGHALKLGEILVQEGLVTEQELQRALFEQRWRNWVATAMLSLSTVVTAFPKVAVANPNEGREANHRIDTTLLDSRQGGASGLSAAGAPTRQPMVRKPEHLRAPLSRTPTVASPLVGFCHPLNGQGWLSQGTRGTTHQGRMEFAYDFAASIGTPIYAMRAGRVLGVRDKYPDTGGGRENAARFNYVWLEHDGGYRSAYVHLQQGFLSRANIKAGDWVEAGQLIGYTGNSGWSTGPHLHVEVQEPSSTYGFNNTVPFAISLACEIGEIAKNPFTPAQGQ</sequence>
<evidence type="ECO:0000313" key="4">
    <source>
        <dbReference type="Proteomes" id="UP000607397"/>
    </source>
</evidence>